<organism evidence="1">
    <name type="scientific">Citrobacter koseri</name>
    <name type="common">Citrobacter diversus</name>
    <dbReference type="NCBI Taxonomy" id="545"/>
    <lineage>
        <taxon>Bacteria</taxon>
        <taxon>Pseudomonadati</taxon>
        <taxon>Pseudomonadota</taxon>
        <taxon>Gammaproteobacteria</taxon>
        <taxon>Enterobacterales</taxon>
        <taxon>Enterobacteriaceae</taxon>
        <taxon>Citrobacter</taxon>
    </lineage>
</organism>
<reference evidence="1" key="1">
    <citation type="submission" date="2014-06" db="EMBL/GenBank/DDBJ databases">
        <authorList>
            <person name="Urmite Genomes Urmite Genomes"/>
        </authorList>
    </citation>
    <scope>NUCLEOTIDE SEQUENCE</scope>
</reference>
<protein>
    <submittedName>
        <fullName evidence="1">Primosomal replication protein N</fullName>
    </submittedName>
</protein>
<gene>
    <name evidence="1" type="ORF">BN1086_02518</name>
</gene>
<dbReference type="AlphaFoldDB" id="A0A078LC82"/>
<dbReference type="Gene3D" id="1.20.1270.340">
    <property type="match status" value="1"/>
</dbReference>
<dbReference type="PATRIC" id="fig|545.12.peg.2532"/>
<dbReference type="EMBL" id="LK931336">
    <property type="protein sequence ID" value="CDZ84365.1"/>
    <property type="molecule type" value="Genomic_DNA"/>
</dbReference>
<dbReference type="InterPro" id="IPR010890">
    <property type="entry name" value="PriC"/>
</dbReference>
<dbReference type="NCBIfam" id="NF007500">
    <property type="entry name" value="PRK10093.1"/>
    <property type="match status" value="1"/>
</dbReference>
<dbReference type="RefSeq" id="WP_024130585.1">
    <property type="nucleotide sequence ID" value="NZ_AP023452.1"/>
</dbReference>
<dbReference type="InterPro" id="IPR038338">
    <property type="entry name" value="PriC_sf"/>
</dbReference>
<dbReference type="GeneID" id="45136541"/>
<accession>A0A078LC82</accession>
<dbReference type="Pfam" id="PF07445">
    <property type="entry name" value="PriC"/>
    <property type="match status" value="1"/>
</dbReference>
<evidence type="ECO:0000313" key="1">
    <source>
        <dbReference type="EMBL" id="CDZ84365.1"/>
    </source>
</evidence>
<sequence>MKTAMLLHRLESQLASLRQQSAPLAQHATLSARFDRHLFRTRSTLLKAYLDEAGTNLDALRHAVEQQTLPQIAWLAERLVSQIEAITRETATWSLREWDSASPGLARWQRKRVKHQEFERRLLEMTEERKARLAQVTGFTEQQALHREIEAFEGRLARCRHALEKIERVLARLTR</sequence>
<name>A0A078LC82_CITKO</name>
<proteinExistence type="predicted"/>